<keyword evidence="1" id="KW-1133">Transmembrane helix</keyword>
<dbReference type="PIRSF" id="PIRSF018266">
    <property type="entry name" value="FecR"/>
    <property type="match status" value="1"/>
</dbReference>
<sequence length="386" mass="42403">MLPARIQYLLKRYFDHTATPAERVELAQWIDGADDESLQTALGESWEMHVPLTQMPDDMSDRIVSSLFATEARPRYRVFRYAWWAAASLLLVAAAGWWWQQQRPPVASPAPVAGKEQRYKNEVAPGGNHALLTLANGAVIVLDSAANGVLAQQGNVIITKRANGELTYEGNGNGKPLYNTMTTPRGGQYHLLLPDGTGVWLNAASSIAFPAAFTGEDRSVSITGEVYFEVAANPDKPFKVKAGATDITVMGTRFNVNAYSGESSTRTTLVEGAVSVSAGNTRMVLKPGQQAQVHGNDQLSLINHVDTDEIIAWKNGFFQFTDADMPTVMRQIEQWYDVKVIYEGDIPERSFGGAIQRSLPLSEVLTILEENNVKFKIEGKNITVLK</sequence>
<evidence type="ECO:0000259" key="2">
    <source>
        <dbReference type="Pfam" id="PF04773"/>
    </source>
</evidence>
<dbReference type="Pfam" id="PF04773">
    <property type="entry name" value="FecR"/>
    <property type="match status" value="1"/>
</dbReference>
<evidence type="ECO:0000313" key="5">
    <source>
        <dbReference type="Proteomes" id="UP000320811"/>
    </source>
</evidence>
<feature type="domain" description="Protein FecR C-terminal" evidence="3">
    <location>
        <begin position="318"/>
        <end position="384"/>
    </location>
</feature>
<comment type="caution">
    <text evidence="4">The sequence shown here is derived from an EMBL/GenBank/DDBJ whole genome shotgun (WGS) entry which is preliminary data.</text>
</comment>
<dbReference type="Pfam" id="PF16344">
    <property type="entry name" value="FecR_C"/>
    <property type="match status" value="1"/>
</dbReference>
<evidence type="ECO:0000259" key="3">
    <source>
        <dbReference type="Pfam" id="PF16344"/>
    </source>
</evidence>
<evidence type="ECO:0000256" key="1">
    <source>
        <dbReference type="SAM" id="Phobius"/>
    </source>
</evidence>
<dbReference type="InterPro" id="IPR012373">
    <property type="entry name" value="Ferrdict_sens_TM"/>
</dbReference>
<proteinExistence type="predicted"/>
<name>A0A561PCE2_9BACT</name>
<protein>
    <submittedName>
        <fullName evidence="4">FecR family protein</fullName>
    </submittedName>
</protein>
<feature type="domain" description="FecR protein" evidence="2">
    <location>
        <begin position="180"/>
        <end position="274"/>
    </location>
</feature>
<keyword evidence="5" id="KW-1185">Reference proteome</keyword>
<dbReference type="InterPro" id="IPR006860">
    <property type="entry name" value="FecR"/>
</dbReference>
<accession>A0A561PCE2</accession>
<dbReference type="EMBL" id="VIWO01000008">
    <property type="protein sequence ID" value="TWF35792.1"/>
    <property type="molecule type" value="Genomic_DNA"/>
</dbReference>
<dbReference type="Proteomes" id="UP000320811">
    <property type="component" value="Unassembled WGS sequence"/>
</dbReference>
<organism evidence="4 5">
    <name type="scientific">Chitinophaga polysaccharea</name>
    <dbReference type="NCBI Taxonomy" id="1293035"/>
    <lineage>
        <taxon>Bacteria</taxon>
        <taxon>Pseudomonadati</taxon>
        <taxon>Bacteroidota</taxon>
        <taxon>Chitinophagia</taxon>
        <taxon>Chitinophagales</taxon>
        <taxon>Chitinophagaceae</taxon>
        <taxon>Chitinophaga</taxon>
    </lineage>
</organism>
<keyword evidence="1" id="KW-0472">Membrane</keyword>
<dbReference type="PANTHER" id="PTHR30273">
    <property type="entry name" value="PERIPLASMIC SIGNAL SENSOR AND SIGMA FACTOR ACTIVATOR FECR-RELATED"/>
    <property type="match status" value="1"/>
</dbReference>
<dbReference type="OrthoDB" id="629393at2"/>
<keyword evidence="1" id="KW-0812">Transmembrane</keyword>
<dbReference type="AlphaFoldDB" id="A0A561PCE2"/>
<reference evidence="4 5" key="1">
    <citation type="submission" date="2019-06" db="EMBL/GenBank/DDBJ databases">
        <title>Sorghum-associated microbial communities from plants grown in Nebraska, USA.</title>
        <authorList>
            <person name="Schachtman D."/>
        </authorList>
    </citation>
    <scope>NUCLEOTIDE SEQUENCE [LARGE SCALE GENOMIC DNA]</scope>
    <source>
        <strain evidence="4 5">1209</strain>
    </source>
</reference>
<dbReference type="InterPro" id="IPR032508">
    <property type="entry name" value="FecR_C"/>
</dbReference>
<evidence type="ECO:0000313" key="4">
    <source>
        <dbReference type="EMBL" id="TWF35792.1"/>
    </source>
</evidence>
<dbReference type="RefSeq" id="WP_145673029.1">
    <property type="nucleotide sequence ID" value="NZ_VIWO01000008.1"/>
</dbReference>
<dbReference type="GO" id="GO:0016989">
    <property type="term" value="F:sigma factor antagonist activity"/>
    <property type="evidence" value="ECO:0007669"/>
    <property type="project" value="TreeGrafter"/>
</dbReference>
<gene>
    <name evidence="4" type="ORF">FHW36_108148</name>
</gene>
<feature type="transmembrane region" description="Helical" evidence="1">
    <location>
        <begin position="81"/>
        <end position="99"/>
    </location>
</feature>
<dbReference type="Gene3D" id="3.55.50.30">
    <property type="match status" value="1"/>
</dbReference>
<dbReference type="Gene3D" id="2.60.120.1440">
    <property type="match status" value="1"/>
</dbReference>
<dbReference type="PANTHER" id="PTHR30273:SF2">
    <property type="entry name" value="PROTEIN FECR"/>
    <property type="match status" value="1"/>
</dbReference>